<comment type="caution">
    <text evidence="5">The sequence shown here is derived from an EMBL/GenBank/DDBJ whole genome shotgun (WGS) entry which is preliminary data.</text>
</comment>
<evidence type="ECO:0000259" key="4">
    <source>
        <dbReference type="PROSITE" id="PS50893"/>
    </source>
</evidence>
<keyword evidence="2" id="KW-0547">Nucleotide-binding</keyword>
<dbReference type="SUPFAM" id="SSF52540">
    <property type="entry name" value="P-loop containing nucleoside triphosphate hydrolases"/>
    <property type="match status" value="1"/>
</dbReference>
<protein>
    <submittedName>
        <fullName evidence="5">ABC transporter ATP-binding protein</fullName>
    </submittedName>
</protein>
<keyword evidence="3 5" id="KW-0067">ATP-binding</keyword>
<dbReference type="PROSITE" id="PS50893">
    <property type="entry name" value="ABC_TRANSPORTER_2"/>
    <property type="match status" value="1"/>
</dbReference>
<dbReference type="InterPro" id="IPR003439">
    <property type="entry name" value="ABC_transporter-like_ATP-bd"/>
</dbReference>
<dbReference type="CDD" id="cd03255">
    <property type="entry name" value="ABC_MJ0796_LolCDE_FtsE"/>
    <property type="match status" value="1"/>
</dbReference>
<feature type="domain" description="ABC transporter" evidence="4">
    <location>
        <begin position="2"/>
        <end position="234"/>
    </location>
</feature>
<dbReference type="PANTHER" id="PTHR24220">
    <property type="entry name" value="IMPORT ATP-BINDING PROTEIN"/>
    <property type="match status" value="1"/>
</dbReference>
<dbReference type="Gene3D" id="3.40.50.300">
    <property type="entry name" value="P-loop containing nucleotide triphosphate hydrolases"/>
    <property type="match status" value="1"/>
</dbReference>
<sequence length="234" mass="26214">MISVSNLSYAFKIGKKDKENVVPVLHDVHLHVAKGEIVAIVGRSGSGKSTLLNLISGFIRPEIGEITIGGTKVSGLTESKWAEFRLNHLGFIFQSFQLIPSMTAYENVEFPLVLKGVNEKDRKEKTLEMLKRVGLEPYQNHYPGELSGGQQQRVSIARALVLNPPLILADEPTGSLDSENERELLNFIKELNEDYGITFLMITHDHEVASIAHRKVEIVDGYLKEGRMLHEVQR</sequence>
<proteinExistence type="predicted"/>
<dbReference type="SMART" id="SM00382">
    <property type="entry name" value="AAA"/>
    <property type="match status" value="1"/>
</dbReference>
<dbReference type="InterPro" id="IPR017871">
    <property type="entry name" value="ABC_transporter-like_CS"/>
</dbReference>
<dbReference type="GO" id="GO:0005524">
    <property type="term" value="F:ATP binding"/>
    <property type="evidence" value="ECO:0007669"/>
    <property type="project" value="UniProtKB-KW"/>
</dbReference>
<evidence type="ECO:0000256" key="3">
    <source>
        <dbReference type="ARBA" id="ARBA00022840"/>
    </source>
</evidence>
<dbReference type="InterPro" id="IPR027417">
    <property type="entry name" value="P-loop_NTPase"/>
</dbReference>
<dbReference type="PANTHER" id="PTHR24220:SF648">
    <property type="entry name" value="ABC TRANSPORTER ATP-BINDING PROTEIN YTRE"/>
    <property type="match status" value="1"/>
</dbReference>
<reference evidence="5 6" key="1">
    <citation type="submission" date="2021-01" db="EMBL/GenBank/DDBJ databases">
        <title>Genome Sequencing of Type Strains.</title>
        <authorList>
            <person name="Lemaire J.F."/>
            <person name="Inderbitzin P."/>
            <person name="Collins S.B."/>
            <person name="Wespe N."/>
            <person name="Knight-Connoni V."/>
        </authorList>
    </citation>
    <scope>NUCLEOTIDE SEQUENCE [LARGE SCALE GENOMIC DNA]</scope>
    <source>
        <strain evidence="5 6">DSM 14730</strain>
    </source>
</reference>
<dbReference type="EMBL" id="JAFHKS010000044">
    <property type="protein sequence ID" value="MBN3547021.1"/>
    <property type="molecule type" value="Genomic_DNA"/>
</dbReference>
<evidence type="ECO:0000313" key="6">
    <source>
        <dbReference type="Proteomes" id="UP001319060"/>
    </source>
</evidence>
<dbReference type="PROSITE" id="PS00211">
    <property type="entry name" value="ABC_TRANSPORTER_1"/>
    <property type="match status" value="1"/>
</dbReference>
<accession>A0ABS2ZGX6</accession>
<dbReference type="RefSeq" id="WP_188401296.1">
    <property type="nucleotide sequence ID" value="NZ_BMCE01000001.1"/>
</dbReference>
<dbReference type="InterPro" id="IPR015854">
    <property type="entry name" value="ABC_transpr_LolD-like"/>
</dbReference>
<dbReference type="InterPro" id="IPR017911">
    <property type="entry name" value="MacB-like_ATP-bd"/>
</dbReference>
<keyword evidence="6" id="KW-1185">Reference proteome</keyword>
<organism evidence="5 6">
    <name type="scientific">Fictibacillus barbaricus</name>
    <dbReference type="NCBI Taxonomy" id="182136"/>
    <lineage>
        <taxon>Bacteria</taxon>
        <taxon>Bacillati</taxon>
        <taxon>Bacillota</taxon>
        <taxon>Bacilli</taxon>
        <taxon>Bacillales</taxon>
        <taxon>Fictibacillaceae</taxon>
        <taxon>Fictibacillus</taxon>
    </lineage>
</organism>
<dbReference type="Proteomes" id="UP001319060">
    <property type="component" value="Unassembled WGS sequence"/>
</dbReference>
<evidence type="ECO:0000256" key="2">
    <source>
        <dbReference type="ARBA" id="ARBA00022741"/>
    </source>
</evidence>
<evidence type="ECO:0000313" key="5">
    <source>
        <dbReference type="EMBL" id="MBN3547021.1"/>
    </source>
</evidence>
<evidence type="ECO:0000256" key="1">
    <source>
        <dbReference type="ARBA" id="ARBA00022448"/>
    </source>
</evidence>
<dbReference type="InterPro" id="IPR003593">
    <property type="entry name" value="AAA+_ATPase"/>
</dbReference>
<dbReference type="Pfam" id="PF00005">
    <property type="entry name" value="ABC_tran"/>
    <property type="match status" value="1"/>
</dbReference>
<keyword evidence="1" id="KW-0813">Transport</keyword>
<gene>
    <name evidence="5" type="ORF">JYA64_17065</name>
</gene>
<name>A0ABS2ZGX6_9BACL</name>